<sequence>MNIKANDARRPVSIVVIGAGNRANKYLEYAKINPDKVQLVGVVELNDIRRNKVAERFGLDASQCCSDYKTFFHNPVKSDAILICTPENMHFEPSMMAIRKGFHVLLEKPIAQTLEECIAIGKAAKEKGVIVAVCHVLRYHPYFMKIKELIDTEELGRIISINHRSSVGIDRSTHGFVRGMWRKEEITNPMLISKCCHDIDFLLWLTRTRCHKLTSFGSLRWFHSANAPKGSADRCIDCSVENDCPFSAVKLYRERREWIANFDVPEGKTIDDVIEYQLHVGIYGRCVYHCDNDVVDHQIVSMEMESEVTINFSMDVFTLKDNRETHICLTEGEIDGDETTLRVKRFCGREETVYDFSDIAGTPFHAGADLALMEDFIEAVRSSKKSLATAIDVSVESHLICYEAERSRREERIIVF</sequence>
<dbReference type="SUPFAM" id="SSF51735">
    <property type="entry name" value="NAD(P)-binding Rossmann-fold domains"/>
    <property type="match status" value="1"/>
</dbReference>
<dbReference type="KEGG" id="btho:Btheta7330_00634"/>
<dbReference type="InterPro" id="IPR051450">
    <property type="entry name" value="Gfo/Idh/MocA_Oxidoreductases"/>
</dbReference>
<dbReference type="GO" id="GO:0000166">
    <property type="term" value="F:nucleotide binding"/>
    <property type="evidence" value="ECO:0007669"/>
    <property type="project" value="InterPro"/>
</dbReference>
<dbReference type="Pfam" id="PF01408">
    <property type="entry name" value="GFO_IDH_MocA"/>
    <property type="match status" value="1"/>
</dbReference>
<dbReference type="Proteomes" id="UP001156216">
    <property type="component" value="Chromosome"/>
</dbReference>
<gene>
    <name evidence="4" type="ORF">KQP59_12845</name>
    <name evidence="3" type="ORF">PO127_13785</name>
</gene>
<evidence type="ECO:0000313" key="3">
    <source>
        <dbReference type="EMBL" id="MDC2236813.1"/>
    </source>
</evidence>
<dbReference type="RefSeq" id="WP_062694410.1">
    <property type="nucleotide sequence ID" value="NZ_CAXSMB010000018.1"/>
</dbReference>
<dbReference type="InterPro" id="IPR000683">
    <property type="entry name" value="Gfo/Idh/MocA-like_OxRdtase_N"/>
</dbReference>
<feature type="domain" description="Gfo/Idh/MocA-like oxidoreductase N-terminal" evidence="1">
    <location>
        <begin position="13"/>
        <end position="134"/>
    </location>
</feature>
<evidence type="ECO:0000313" key="5">
    <source>
        <dbReference type="Proteomes" id="UP001156216"/>
    </source>
</evidence>
<name>A0A0P0EME0_BACT4</name>
<evidence type="ECO:0000259" key="1">
    <source>
        <dbReference type="Pfam" id="PF01408"/>
    </source>
</evidence>
<dbReference type="InterPro" id="IPR004104">
    <property type="entry name" value="Gfo/Idh/MocA-like_OxRdtase_C"/>
</dbReference>
<proteinExistence type="predicted"/>
<dbReference type="Proteomes" id="UP001217776">
    <property type="component" value="Unassembled WGS sequence"/>
</dbReference>
<organism evidence="4 5">
    <name type="scientific">Bacteroides thetaiotaomicron</name>
    <dbReference type="NCBI Taxonomy" id="818"/>
    <lineage>
        <taxon>Bacteria</taxon>
        <taxon>Pseudomonadati</taxon>
        <taxon>Bacteroidota</taxon>
        <taxon>Bacteroidia</taxon>
        <taxon>Bacteroidales</taxon>
        <taxon>Bacteroidaceae</taxon>
        <taxon>Bacteroides</taxon>
    </lineage>
</organism>
<reference evidence="4" key="1">
    <citation type="submission" date="2021-06" db="EMBL/GenBank/DDBJ databases">
        <title>Interrogation of the integrated mobile genetic elements in gut-associated Bacteroides with a consensus prediction approach.</title>
        <authorList>
            <person name="Campbell D.E."/>
            <person name="Leigh J.R."/>
            <person name="Kim T."/>
            <person name="England W."/>
            <person name="Whitaker R.J."/>
            <person name="Degnan P.H."/>
        </authorList>
    </citation>
    <scope>NUCLEOTIDE SEQUENCE</scope>
    <source>
        <strain evidence="4">VPI-BTDOT2</strain>
    </source>
</reference>
<dbReference type="SUPFAM" id="SSF55347">
    <property type="entry name" value="Glyceraldehyde-3-phosphate dehydrogenase-like, C-terminal domain"/>
    <property type="match status" value="1"/>
</dbReference>
<evidence type="ECO:0000313" key="4">
    <source>
        <dbReference type="EMBL" id="UYU73941.1"/>
    </source>
</evidence>
<dbReference type="InterPro" id="IPR036291">
    <property type="entry name" value="NAD(P)-bd_dom_sf"/>
</dbReference>
<feature type="domain" description="Gfo/Idh/MocA-like oxidoreductase C-terminal" evidence="2">
    <location>
        <begin position="147"/>
        <end position="206"/>
    </location>
</feature>
<protein>
    <submittedName>
        <fullName evidence="4">Gfo/Idh/MocA family oxidoreductase</fullName>
    </submittedName>
</protein>
<dbReference type="Pfam" id="PF02894">
    <property type="entry name" value="GFO_IDH_MocA_C"/>
    <property type="match status" value="1"/>
</dbReference>
<dbReference type="Gene3D" id="3.40.50.720">
    <property type="entry name" value="NAD(P)-binding Rossmann-like Domain"/>
    <property type="match status" value="1"/>
</dbReference>
<reference evidence="3" key="2">
    <citation type="submission" date="2022-10" db="EMBL/GenBank/DDBJ databases">
        <title>Human gut microbiome strain richness.</title>
        <authorList>
            <person name="Chen-Liaw A."/>
        </authorList>
    </citation>
    <scope>NUCLEOTIDE SEQUENCE</scope>
    <source>
        <strain evidence="3">1001283st1_A3_1001283B150304_161114</strain>
    </source>
</reference>
<accession>A0A0P0EME0</accession>
<evidence type="ECO:0000259" key="2">
    <source>
        <dbReference type="Pfam" id="PF02894"/>
    </source>
</evidence>
<dbReference type="AlphaFoldDB" id="A0A0P0EME0"/>
<dbReference type="EMBL" id="CP083681">
    <property type="protein sequence ID" value="UYU73941.1"/>
    <property type="molecule type" value="Genomic_DNA"/>
</dbReference>
<dbReference type="EMBL" id="JAQNVG010000021">
    <property type="protein sequence ID" value="MDC2236813.1"/>
    <property type="molecule type" value="Genomic_DNA"/>
</dbReference>
<dbReference type="PANTHER" id="PTHR43377:SF2">
    <property type="entry name" value="BINDING ROSSMANN FOLD OXIDOREDUCTASE, PUTATIVE (AFU_ORTHOLOGUE AFUA_4G00560)-RELATED"/>
    <property type="match status" value="1"/>
</dbReference>
<dbReference type="PANTHER" id="PTHR43377">
    <property type="entry name" value="BILIVERDIN REDUCTASE A"/>
    <property type="match status" value="1"/>
</dbReference>
<dbReference type="Gene3D" id="3.30.360.10">
    <property type="entry name" value="Dihydrodipicolinate Reductase, domain 2"/>
    <property type="match status" value="1"/>
</dbReference>